<dbReference type="Gene3D" id="3.30.420.10">
    <property type="entry name" value="Ribonuclease H-like superfamily/Ribonuclease H"/>
    <property type="match status" value="1"/>
</dbReference>
<dbReference type="InterPro" id="IPR012337">
    <property type="entry name" value="RNaseH-like_sf"/>
</dbReference>
<reference evidence="1" key="1">
    <citation type="submission" date="2020-04" db="EMBL/GenBank/DDBJ databases">
        <authorList>
            <person name="Chiriac C."/>
            <person name="Salcher M."/>
            <person name="Ghai R."/>
            <person name="Kavagutti S V."/>
        </authorList>
    </citation>
    <scope>NUCLEOTIDE SEQUENCE</scope>
</reference>
<dbReference type="EMBL" id="LR796233">
    <property type="protein sequence ID" value="CAB4129065.1"/>
    <property type="molecule type" value="Genomic_DNA"/>
</dbReference>
<accession>A0A6J5L5B1</accession>
<dbReference type="InterPro" id="IPR036397">
    <property type="entry name" value="RNaseH_sf"/>
</dbReference>
<evidence type="ECO:0000313" key="1">
    <source>
        <dbReference type="EMBL" id="CAB4129065.1"/>
    </source>
</evidence>
<gene>
    <name evidence="1" type="ORF">UFOVP112_163</name>
</gene>
<organism evidence="1">
    <name type="scientific">uncultured Caudovirales phage</name>
    <dbReference type="NCBI Taxonomy" id="2100421"/>
    <lineage>
        <taxon>Viruses</taxon>
        <taxon>Duplodnaviria</taxon>
        <taxon>Heunggongvirae</taxon>
        <taxon>Uroviricota</taxon>
        <taxon>Caudoviricetes</taxon>
        <taxon>Peduoviridae</taxon>
        <taxon>Maltschvirus</taxon>
        <taxon>Maltschvirus maltsch</taxon>
    </lineage>
</organism>
<proteinExistence type="predicted"/>
<protein>
    <submittedName>
        <fullName evidence="1">3'-5' exoribonuclease</fullName>
    </submittedName>
</protein>
<name>A0A6J5L5B1_9CAUD</name>
<dbReference type="SUPFAM" id="SSF53098">
    <property type="entry name" value="Ribonuclease H-like"/>
    <property type="match status" value="1"/>
</dbReference>
<sequence>MLIFLDTEFTDFPESECDLIAIGLVAEDGREFYAELTDYRQEACSDFVHKVVRPLLKQHKNRVEGTQWEVARALNEWLQPYEQDCTICFDYSTDWYLMAKMLLLLPDEDRPMFLTTRNIWGDLDQQAIEYYWAEADAFGHKQHHALYDARGNKYAYKPLVRERNG</sequence>
<dbReference type="GO" id="GO:0003676">
    <property type="term" value="F:nucleic acid binding"/>
    <property type="evidence" value="ECO:0007669"/>
    <property type="project" value="InterPro"/>
</dbReference>